<gene>
    <name evidence="1" type="ORF">SDC9_173548</name>
</gene>
<evidence type="ECO:0000313" key="1">
    <source>
        <dbReference type="EMBL" id="MPN26124.1"/>
    </source>
</evidence>
<name>A0A645GQ90_9ZZZZ</name>
<organism evidence="1">
    <name type="scientific">bioreactor metagenome</name>
    <dbReference type="NCBI Taxonomy" id="1076179"/>
    <lineage>
        <taxon>unclassified sequences</taxon>
        <taxon>metagenomes</taxon>
        <taxon>ecological metagenomes</taxon>
    </lineage>
</organism>
<comment type="caution">
    <text evidence="1">The sequence shown here is derived from an EMBL/GenBank/DDBJ whole genome shotgun (WGS) entry which is preliminary data.</text>
</comment>
<dbReference type="EMBL" id="VSSQ01075549">
    <property type="protein sequence ID" value="MPN26124.1"/>
    <property type="molecule type" value="Genomic_DNA"/>
</dbReference>
<sequence>MLDQWPALVELRKADRHAAAHGSLPIPHGGGAQIKLLATARRPPGDDLRAVQRNDGAVATRQREAHDRLAVQALFTHRCIGSGSGSGGVGQGIHCTRRASPFCQRQTSAHI</sequence>
<accession>A0A645GQ90</accession>
<dbReference type="AlphaFoldDB" id="A0A645GQ90"/>
<protein>
    <submittedName>
        <fullName evidence="1">Uncharacterized protein</fullName>
    </submittedName>
</protein>
<proteinExistence type="predicted"/>
<reference evidence="1" key="1">
    <citation type="submission" date="2019-08" db="EMBL/GenBank/DDBJ databases">
        <authorList>
            <person name="Kucharzyk K."/>
            <person name="Murdoch R.W."/>
            <person name="Higgins S."/>
            <person name="Loffler F."/>
        </authorList>
    </citation>
    <scope>NUCLEOTIDE SEQUENCE</scope>
</reference>